<dbReference type="AlphaFoldDB" id="A0A2V1GT82"/>
<dbReference type="GO" id="GO:0051082">
    <property type="term" value="F:unfolded protein binding"/>
    <property type="evidence" value="ECO:0007669"/>
    <property type="project" value="InterPro"/>
</dbReference>
<comment type="caution">
    <text evidence="5">The sequence shown here is derived from an EMBL/GenBank/DDBJ whole genome shotgun (WGS) entry which is preliminary data.</text>
</comment>
<feature type="signal peptide" evidence="4">
    <location>
        <begin position="1"/>
        <end position="22"/>
    </location>
</feature>
<organism evidence="5 6">
    <name type="scientific">Pelagibaculum spongiae</name>
    <dbReference type="NCBI Taxonomy" id="2080658"/>
    <lineage>
        <taxon>Bacteria</taxon>
        <taxon>Pseudomonadati</taxon>
        <taxon>Pseudomonadota</taxon>
        <taxon>Gammaproteobacteria</taxon>
        <taxon>Oceanospirillales</taxon>
        <taxon>Pelagibaculum</taxon>
    </lineage>
</organism>
<evidence type="ECO:0000256" key="2">
    <source>
        <dbReference type="ARBA" id="ARBA00022729"/>
    </source>
</evidence>
<dbReference type="Gene3D" id="3.30.910.20">
    <property type="entry name" value="Skp domain"/>
    <property type="match status" value="1"/>
</dbReference>
<keyword evidence="6" id="KW-1185">Reference proteome</keyword>
<dbReference type="InterPro" id="IPR005632">
    <property type="entry name" value="Chaperone_Skp"/>
</dbReference>
<keyword evidence="3" id="KW-0175">Coiled coil</keyword>
<evidence type="ECO:0000256" key="4">
    <source>
        <dbReference type="SAM" id="SignalP"/>
    </source>
</evidence>
<protein>
    <recommendedName>
        <fullName evidence="7">OmpH family outer membrane protein</fullName>
    </recommendedName>
</protein>
<dbReference type="GO" id="GO:0050821">
    <property type="term" value="P:protein stabilization"/>
    <property type="evidence" value="ECO:0007669"/>
    <property type="project" value="TreeGrafter"/>
</dbReference>
<accession>A0A2V1GT82</accession>
<reference evidence="5 6" key="1">
    <citation type="submission" date="2018-04" db="EMBL/GenBank/DDBJ databases">
        <title>Thalassorhabdus spongiae gen. nov., sp. nov., isolated from a marine sponge in South-West Iceland.</title>
        <authorList>
            <person name="Knobloch S."/>
            <person name="Daussin A."/>
            <person name="Johannsson R."/>
            <person name="Marteinsson V.T."/>
        </authorList>
    </citation>
    <scope>NUCLEOTIDE SEQUENCE [LARGE SCALE GENOMIC DNA]</scope>
    <source>
        <strain evidence="5 6">Hp12</strain>
    </source>
</reference>
<proteinExistence type="inferred from homology"/>
<evidence type="ECO:0000256" key="3">
    <source>
        <dbReference type="SAM" id="Coils"/>
    </source>
</evidence>
<dbReference type="RefSeq" id="WP_116688659.1">
    <property type="nucleotide sequence ID" value="NZ_CAWNYD010000011.1"/>
</dbReference>
<feature type="coiled-coil region" evidence="3">
    <location>
        <begin position="44"/>
        <end position="78"/>
    </location>
</feature>
<dbReference type="Pfam" id="PF03938">
    <property type="entry name" value="OmpH"/>
    <property type="match status" value="1"/>
</dbReference>
<name>A0A2V1GT82_9GAMM</name>
<dbReference type="EMBL" id="QDDL01000011">
    <property type="protein sequence ID" value="PVZ64905.1"/>
    <property type="molecule type" value="Genomic_DNA"/>
</dbReference>
<evidence type="ECO:0000313" key="6">
    <source>
        <dbReference type="Proteomes" id="UP000244906"/>
    </source>
</evidence>
<dbReference type="Proteomes" id="UP000244906">
    <property type="component" value="Unassembled WGS sequence"/>
</dbReference>
<dbReference type="PANTHER" id="PTHR35089:SF1">
    <property type="entry name" value="CHAPERONE PROTEIN SKP"/>
    <property type="match status" value="1"/>
</dbReference>
<dbReference type="SUPFAM" id="SSF111384">
    <property type="entry name" value="OmpH-like"/>
    <property type="match status" value="1"/>
</dbReference>
<dbReference type="InterPro" id="IPR024930">
    <property type="entry name" value="Skp_dom_sf"/>
</dbReference>
<dbReference type="PANTHER" id="PTHR35089">
    <property type="entry name" value="CHAPERONE PROTEIN SKP"/>
    <property type="match status" value="1"/>
</dbReference>
<evidence type="ECO:0000256" key="1">
    <source>
        <dbReference type="ARBA" id="ARBA00009091"/>
    </source>
</evidence>
<dbReference type="SMART" id="SM00935">
    <property type="entry name" value="OmpH"/>
    <property type="match status" value="1"/>
</dbReference>
<comment type="similarity">
    <text evidence="1">Belongs to the Skp family.</text>
</comment>
<gene>
    <name evidence="5" type="ORF">DC094_18745</name>
</gene>
<evidence type="ECO:0008006" key="7">
    <source>
        <dbReference type="Google" id="ProtNLM"/>
    </source>
</evidence>
<sequence>MKKFVQLVCSSALLLAASSVNAVELGVINFSRVLQESQMGKELTTLLQSKEQEAQQAVQKMEQEIRKVFSERAQKAQQEFELQKDLLSAQQLDSEQQKLVQAINAMQASAQRELAGRRNQQLNTLGVFKNTEQAKVGEQVRALLKKLAKEKKLDLILNETGVAVIADESLDITDLVIERLNASKAAK</sequence>
<feature type="chain" id="PRO_5015849013" description="OmpH family outer membrane protein" evidence="4">
    <location>
        <begin position="23"/>
        <end position="187"/>
    </location>
</feature>
<keyword evidence="2 4" id="KW-0732">Signal</keyword>
<dbReference type="GO" id="GO:0005829">
    <property type="term" value="C:cytosol"/>
    <property type="evidence" value="ECO:0007669"/>
    <property type="project" value="TreeGrafter"/>
</dbReference>
<evidence type="ECO:0000313" key="5">
    <source>
        <dbReference type="EMBL" id="PVZ64905.1"/>
    </source>
</evidence>